<dbReference type="Pfam" id="PF22468">
    <property type="entry name" value="ACT_9"/>
    <property type="match status" value="2"/>
</dbReference>
<accession>A0A841RH48</accession>
<dbReference type="CDD" id="cd04243">
    <property type="entry name" value="AAK_AK-HSDH-like"/>
    <property type="match status" value="1"/>
</dbReference>
<comment type="caution">
    <text evidence="12">The sequence shown here is derived from an EMBL/GenBank/DDBJ whole genome shotgun (WGS) entry which is preliminary data.</text>
</comment>
<dbReference type="GO" id="GO:0009088">
    <property type="term" value="P:threonine biosynthetic process"/>
    <property type="evidence" value="ECO:0007669"/>
    <property type="project" value="UniProtKB-UniPathway"/>
</dbReference>
<dbReference type="InterPro" id="IPR002912">
    <property type="entry name" value="ACT_dom"/>
</dbReference>
<keyword evidence="10" id="KW-0028">Amino-acid biosynthesis</keyword>
<dbReference type="GO" id="GO:0004412">
    <property type="term" value="F:homoserine dehydrogenase activity"/>
    <property type="evidence" value="ECO:0007669"/>
    <property type="project" value="InterPro"/>
</dbReference>
<dbReference type="PROSITE" id="PS00324">
    <property type="entry name" value="ASPARTOKINASE"/>
    <property type="match status" value="1"/>
</dbReference>
<keyword evidence="4 9" id="KW-0418">Kinase</keyword>
<reference evidence="12 13" key="1">
    <citation type="submission" date="2020-08" db="EMBL/GenBank/DDBJ databases">
        <title>Genomic Encyclopedia of Type Strains, Phase IV (KMG-IV): sequencing the most valuable type-strain genomes for metagenomic binning, comparative biology and taxonomic classification.</title>
        <authorList>
            <person name="Goeker M."/>
        </authorList>
    </citation>
    <scope>NUCLEOTIDE SEQUENCE [LARGE SCALE GENOMIC DNA]</scope>
    <source>
        <strain evidence="12 13">DSM 2461</strain>
    </source>
</reference>
<organism evidence="12 13">
    <name type="scientific">Spirochaeta isovalerica</name>
    <dbReference type="NCBI Taxonomy" id="150"/>
    <lineage>
        <taxon>Bacteria</taxon>
        <taxon>Pseudomonadati</taxon>
        <taxon>Spirochaetota</taxon>
        <taxon>Spirochaetia</taxon>
        <taxon>Spirochaetales</taxon>
        <taxon>Spirochaetaceae</taxon>
        <taxon>Spirochaeta</taxon>
    </lineage>
</organism>
<evidence type="ECO:0000256" key="5">
    <source>
        <dbReference type="ARBA" id="ARBA00022840"/>
    </source>
</evidence>
<evidence type="ECO:0000256" key="2">
    <source>
        <dbReference type="ARBA" id="ARBA00022679"/>
    </source>
</evidence>
<keyword evidence="3 8" id="KW-0547">Nucleotide-binding</keyword>
<dbReference type="Proteomes" id="UP000587760">
    <property type="component" value="Unassembled WGS sequence"/>
</dbReference>
<dbReference type="Pfam" id="PF00696">
    <property type="entry name" value="AA_kinase"/>
    <property type="match status" value="1"/>
</dbReference>
<evidence type="ECO:0000256" key="9">
    <source>
        <dbReference type="RuleBase" id="RU003448"/>
    </source>
</evidence>
<dbReference type="SUPFAM" id="SSF55021">
    <property type="entry name" value="ACT-like"/>
    <property type="match status" value="2"/>
</dbReference>
<dbReference type="SUPFAM" id="SSF53633">
    <property type="entry name" value="Carbamate kinase-like"/>
    <property type="match status" value="1"/>
</dbReference>
<evidence type="ECO:0000256" key="6">
    <source>
        <dbReference type="ARBA" id="ARBA00022857"/>
    </source>
</evidence>
<keyword evidence="6" id="KW-0521">NADP</keyword>
<evidence type="ECO:0000256" key="8">
    <source>
        <dbReference type="PIRSR" id="PIRSR000726-1"/>
    </source>
</evidence>
<dbReference type="InterPro" id="IPR001341">
    <property type="entry name" value="Asp_kinase"/>
</dbReference>
<dbReference type="PROSITE" id="PS51671">
    <property type="entry name" value="ACT"/>
    <property type="match status" value="1"/>
</dbReference>
<feature type="binding site" evidence="8">
    <location>
        <position position="123"/>
    </location>
    <ligand>
        <name>substrate</name>
    </ligand>
</feature>
<keyword evidence="2 9" id="KW-0808">Transferase</keyword>
<dbReference type="AlphaFoldDB" id="A0A841RH48"/>
<dbReference type="Gene3D" id="3.40.1160.10">
    <property type="entry name" value="Acetylglutamate kinase-like"/>
    <property type="match status" value="1"/>
</dbReference>
<dbReference type="InterPro" id="IPR045865">
    <property type="entry name" value="ACT-like_dom_sf"/>
</dbReference>
<feature type="binding site" evidence="8">
    <location>
        <begin position="223"/>
        <end position="224"/>
    </location>
    <ligand>
        <name>ATP</name>
        <dbReference type="ChEBI" id="CHEBI:30616"/>
    </ligand>
</feature>
<dbReference type="GO" id="GO:0004072">
    <property type="term" value="F:aspartate kinase activity"/>
    <property type="evidence" value="ECO:0007669"/>
    <property type="project" value="UniProtKB-EC"/>
</dbReference>
<comment type="similarity">
    <text evidence="9">Belongs to the aspartokinase family.</text>
</comment>
<dbReference type="GO" id="GO:0005524">
    <property type="term" value="F:ATP binding"/>
    <property type="evidence" value="ECO:0007669"/>
    <property type="project" value="UniProtKB-KW"/>
</dbReference>
<keyword evidence="12" id="KW-0560">Oxidoreductase</keyword>
<dbReference type="InterPro" id="IPR011147">
    <property type="entry name" value="Bifunc_Aspkin/hSer_DH"/>
</dbReference>
<evidence type="ECO:0000256" key="1">
    <source>
        <dbReference type="ARBA" id="ARBA00004766"/>
    </source>
</evidence>
<dbReference type="PIRSF" id="PIRSF000726">
    <property type="entry name" value="Asp_kin"/>
    <property type="match status" value="1"/>
</dbReference>
<dbReference type="EC" id="2.7.2.4" evidence="9"/>
<dbReference type="InterPro" id="IPR054352">
    <property type="entry name" value="ACT_Aspartokinase"/>
</dbReference>
<feature type="binding site" evidence="8">
    <location>
        <position position="42"/>
    </location>
    <ligand>
        <name>substrate</name>
    </ligand>
</feature>
<gene>
    <name evidence="12" type="ORF">HNR50_004033</name>
</gene>
<dbReference type="EMBL" id="JACHGJ010000011">
    <property type="protein sequence ID" value="MBB6482340.1"/>
    <property type="molecule type" value="Genomic_DNA"/>
</dbReference>
<comment type="pathway">
    <text evidence="10">Amino-acid biosynthesis; L-threonine biosynthesis; L-threonine from L-aspartate: step 1/5.</text>
</comment>
<sequence length="457" mass="49653">MKVQKFGGSSLADGDRIKNTVKIIQSENERVFVVLSAMKGITNLLLEASSSAENGDKNYINNLQAIRDQHYNAIEVLFEGKDKQPVIESVNTLIGELKDILHGVELVQECSLRTGDLIMSFGERLNCTVTAAYFNSLGQKSEMADARDMIVTDDHYGSSNVFLDRSYSRIRERLSDPETLYIITGFIASSEKGITTTLGRNGSDYTASLIGAAMNADIVEIWTDVNGVLTADPRIVDNAHTIPRLTIEEAMELSYFGAEVIHPYTLMPTVEKNIPVVIKNTLNPSNKGTIIGTGPVIRERAITGIASIDSVSFINVEGGGMLGIPGIASSIFSALAEAGVNIIMITQASSEHSICIVIRSSEVEKAVSYLEKKLEYEIKTKKINRIDVKNNLEIIAVIGENMKGMTGISGKLFSSLGNSGVNILAIAQGSSERNISLVIENRDKETALNTIHKTFIA</sequence>
<dbReference type="Gene3D" id="3.30.2130.10">
    <property type="entry name" value="VC0802-like"/>
    <property type="match status" value="1"/>
</dbReference>
<protein>
    <recommendedName>
        <fullName evidence="9">Aspartokinase</fullName>
        <ecNumber evidence="9">2.7.2.4</ecNumber>
    </recommendedName>
</protein>
<dbReference type="UniPathway" id="UPA00034">
    <property type="reaction ID" value="UER00015"/>
</dbReference>
<dbReference type="NCBIfam" id="TIGR00657">
    <property type="entry name" value="asp_kinases"/>
    <property type="match status" value="1"/>
</dbReference>
<dbReference type="UniPathway" id="UPA00050">
    <property type="reaction ID" value="UER00461"/>
</dbReference>
<evidence type="ECO:0000313" key="13">
    <source>
        <dbReference type="Proteomes" id="UP000587760"/>
    </source>
</evidence>
<dbReference type="Gene3D" id="1.20.120.1320">
    <property type="entry name" value="Aspartokinase, catalytic domain"/>
    <property type="match status" value="1"/>
</dbReference>
<proteinExistence type="inferred from homology"/>
<comment type="pathway">
    <text evidence="10">Amino-acid biosynthesis; L-methionine biosynthesis via de novo pathway; L-homoserine from L-aspartate: step 1/3.</text>
</comment>
<feature type="binding site" evidence="8">
    <location>
        <begin position="5"/>
        <end position="8"/>
    </location>
    <ligand>
        <name>ATP</name>
        <dbReference type="ChEBI" id="CHEBI:30616"/>
    </ligand>
</feature>
<comment type="pathway">
    <text evidence="1 10">Amino-acid biosynthesis; L-lysine biosynthesis via DAP pathway; (S)-tetrahydrodipicolinate from L-aspartate: step 1/4.</text>
</comment>
<dbReference type="UniPathway" id="UPA00051">
    <property type="reaction ID" value="UER00462"/>
</dbReference>
<dbReference type="InterPro" id="IPR001048">
    <property type="entry name" value="Asp/Glu/Uridylate_kinase"/>
</dbReference>
<evidence type="ECO:0000256" key="3">
    <source>
        <dbReference type="ARBA" id="ARBA00022741"/>
    </source>
</evidence>
<evidence type="ECO:0000313" key="12">
    <source>
        <dbReference type="EMBL" id="MBB6482340.1"/>
    </source>
</evidence>
<evidence type="ECO:0000259" key="11">
    <source>
        <dbReference type="PROSITE" id="PS51671"/>
    </source>
</evidence>
<dbReference type="GO" id="GO:0009089">
    <property type="term" value="P:lysine biosynthetic process via diaminopimelate"/>
    <property type="evidence" value="ECO:0007669"/>
    <property type="project" value="UniProtKB-UniPathway"/>
</dbReference>
<evidence type="ECO:0000256" key="4">
    <source>
        <dbReference type="ARBA" id="ARBA00022777"/>
    </source>
</evidence>
<dbReference type="PANTHER" id="PTHR43070">
    <property type="match status" value="1"/>
</dbReference>
<comment type="catalytic activity">
    <reaction evidence="7 9">
        <text>L-aspartate + ATP = 4-phospho-L-aspartate + ADP</text>
        <dbReference type="Rhea" id="RHEA:23776"/>
        <dbReference type="ChEBI" id="CHEBI:29991"/>
        <dbReference type="ChEBI" id="CHEBI:30616"/>
        <dbReference type="ChEBI" id="CHEBI:57535"/>
        <dbReference type="ChEBI" id="CHEBI:456216"/>
        <dbReference type="EC" id="2.7.2.4"/>
    </reaction>
</comment>
<keyword evidence="5 8" id="KW-0067">ATP-binding</keyword>
<evidence type="ECO:0000256" key="7">
    <source>
        <dbReference type="ARBA" id="ARBA00047872"/>
    </source>
</evidence>
<dbReference type="InterPro" id="IPR036393">
    <property type="entry name" value="AceGlu_kinase-like_sf"/>
</dbReference>
<dbReference type="PANTHER" id="PTHR43070:SF3">
    <property type="entry name" value="HOMOSERINE DEHYDROGENASE"/>
    <property type="match status" value="1"/>
</dbReference>
<keyword evidence="13" id="KW-1185">Reference proteome</keyword>
<dbReference type="InterPro" id="IPR042199">
    <property type="entry name" value="AsparK_Bifunc_asparK/hSer_DH"/>
</dbReference>
<evidence type="ECO:0000256" key="10">
    <source>
        <dbReference type="RuleBase" id="RU004249"/>
    </source>
</evidence>
<name>A0A841RH48_9SPIO</name>
<dbReference type="RefSeq" id="WP_184748577.1">
    <property type="nucleotide sequence ID" value="NZ_JACHGJ010000011.1"/>
</dbReference>
<dbReference type="FunFam" id="3.30.2130.10:FF:000001">
    <property type="entry name" value="Bifunctional aspartokinase/homoserine dehydrogenase"/>
    <property type="match status" value="1"/>
</dbReference>
<dbReference type="InterPro" id="IPR005260">
    <property type="entry name" value="Asp_kin_monofn"/>
</dbReference>
<dbReference type="CDD" id="cd04921">
    <property type="entry name" value="ACT_AKi-HSDH-ThrA-like_1"/>
    <property type="match status" value="1"/>
</dbReference>
<feature type="domain" description="ACT" evidence="11">
    <location>
        <begin position="316"/>
        <end position="388"/>
    </location>
</feature>
<feature type="binding site" evidence="8">
    <location>
        <position position="234"/>
    </location>
    <ligand>
        <name>ATP</name>
        <dbReference type="ChEBI" id="CHEBI:30616"/>
    </ligand>
</feature>
<dbReference type="InterPro" id="IPR018042">
    <property type="entry name" value="Aspartate_kinase_CS"/>
</dbReference>